<name>A0A7G8BHA3_9BACT</name>
<evidence type="ECO:0000313" key="12">
    <source>
        <dbReference type="Proteomes" id="UP000515312"/>
    </source>
</evidence>
<dbReference type="RefSeq" id="WP_186742880.1">
    <property type="nucleotide sequence ID" value="NZ_CP060394.1"/>
</dbReference>
<dbReference type="Gene3D" id="3.80.30.20">
    <property type="entry name" value="tm_1862 like domain"/>
    <property type="match status" value="1"/>
</dbReference>
<dbReference type="Pfam" id="PF04055">
    <property type="entry name" value="Radical_SAM"/>
    <property type="match status" value="1"/>
</dbReference>
<feature type="domain" description="Radical SAM core" evidence="10">
    <location>
        <begin position="146"/>
        <end position="381"/>
    </location>
</feature>
<dbReference type="GO" id="GO:0005829">
    <property type="term" value="C:cytosol"/>
    <property type="evidence" value="ECO:0007669"/>
    <property type="project" value="TreeGrafter"/>
</dbReference>
<feature type="domain" description="MTTase N-terminal" evidence="9">
    <location>
        <begin position="2"/>
        <end position="114"/>
    </location>
</feature>
<evidence type="ECO:0000256" key="7">
    <source>
        <dbReference type="ARBA" id="ARBA00023004"/>
    </source>
</evidence>
<keyword evidence="6" id="KW-0479">Metal-binding</keyword>
<dbReference type="InterPro" id="IPR005839">
    <property type="entry name" value="Methylthiotransferase"/>
</dbReference>
<dbReference type="NCBIfam" id="TIGR00089">
    <property type="entry name" value="MiaB/RimO family radical SAM methylthiotransferase"/>
    <property type="match status" value="1"/>
</dbReference>
<reference evidence="11 12" key="1">
    <citation type="submission" date="2020-08" db="EMBL/GenBank/DDBJ databases">
        <title>Edaphobacter telluris sp. nov. and Acidobacterium dinghuensis sp. nov., two acidobacteria isolated from forest soil.</title>
        <authorList>
            <person name="Fu J."/>
            <person name="Qiu L."/>
        </authorList>
    </citation>
    <scope>NUCLEOTIDE SEQUENCE [LARGE SCALE GENOMIC DNA]</scope>
    <source>
        <strain evidence="11">4Y35</strain>
    </source>
</reference>
<comment type="cofactor">
    <cofactor evidence="1">
        <name>[4Fe-4S] cluster</name>
        <dbReference type="ChEBI" id="CHEBI:49883"/>
    </cofactor>
</comment>
<evidence type="ECO:0000256" key="3">
    <source>
        <dbReference type="ARBA" id="ARBA00022490"/>
    </source>
</evidence>
<organism evidence="11 12">
    <name type="scientific">Alloacidobacterium dinghuense</name>
    <dbReference type="NCBI Taxonomy" id="2763107"/>
    <lineage>
        <taxon>Bacteria</taxon>
        <taxon>Pseudomonadati</taxon>
        <taxon>Acidobacteriota</taxon>
        <taxon>Terriglobia</taxon>
        <taxon>Terriglobales</taxon>
        <taxon>Acidobacteriaceae</taxon>
        <taxon>Alloacidobacterium</taxon>
    </lineage>
</organism>
<dbReference type="GO" id="GO:0035599">
    <property type="term" value="F:aspartic acid methylthiotransferase activity"/>
    <property type="evidence" value="ECO:0007669"/>
    <property type="project" value="TreeGrafter"/>
</dbReference>
<dbReference type="SFLD" id="SFLDS00029">
    <property type="entry name" value="Radical_SAM"/>
    <property type="match status" value="1"/>
</dbReference>
<dbReference type="Pfam" id="PF00919">
    <property type="entry name" value="UPF0004"/>
    <property type="match status" value="1"/>
</dbReference>
<dbReference type="InterPro" id="IPR023404">
    <property type="entry name" value="rSAM_horseshoe"/>
</dbReference>
<dbReference type="InterPro" id="IPR013848">
    <property type="entry name" value="Methylthiotransferase_N"/>
</dbReference>
<dbReference type="SMART" id="SM00729">
    <property type="entry name" value="Elp3"/>
    <property type="match status" value="1"/>
</dbReference>
<gene>
    <name evidence="11" type="primary">mtaB</name>
    <name evidence="11" type="ORF">H7849_23325</name>
</gene>
<dbReference type="Proteomes" id="UP000515312">
    <property type="component" value="Chromosome"/>
</dbReference>
<keyword evidence="7" id="KW-0408">Iron</keyword>
<keyword evidence="12" id="KW-1185">Reference proteome</keyword>
<sequence length="443" mass="48807">MAEYHVENFGCRSSRSDGEAIAAELRHRGLKPATDFAGASVVVVNTCSVTADADSGARAFIRRVHRKNPDAKIVVTGCYAQRAPEELATLSGVTSVIGNSHKSLVASIIVEPTAFVPLATVVNRVPVFVDESFAHTDLATLPFADDADQTRPNLKVQDGCANCCSFCIIPETRGPSRSITLEKALESVERFVQNGGQELVLSGINLGRWGRDLKPAKRFADLVSAILERTVLPRLRLSSIEPMDWTEDLLALFATHTSRLARHAHLPLQSGSDTILRRMYRRYRPWHYAEKLSQIRSLMPDAAIGADVMVGFPGETDALFQESYDFIAAQPLTYLHLFPFSPRLGTPAAELQRYQPVHKEVMNQRMDALRALAEGKNTAFRKSFLGRELSVVTLRGNRSATTPALSDNFIKVEVAMTYPPNRSIQVRATRLTESGLHAVPLAE</sequence>
<keyword evidence="3" id="KW-0963">Cytoplasm</keyword>
<dbReference type="InterPro" id="IPR058240">
    <property type="entry name" value="rSAM_sf"/>
</dbReference>
<evidence type="ECO:0000256" key="2">
    <source>
        <dbReference type="ARBA" id="ARBA00022485"/>
    </source>
</evidence>
<dbReference type="SUPFAM" id="SSF102114">
    <property type="entry name" value="Radical SAM enzymes"/>
    <property type="match status" value="1"/>
</dbReference>
<dbReference type="InterPro" id="IPR020612">
    <property type="entry name" value="Methylthiotransferase_CS"/>
</dbReference>
<dbReference type="CDD" id="cd01335">
    <property type="entry name" value="Radical_SAM"/>
    <property type="match status" value="1"/>
</dbReference>
<dbReference type="EMBL" id="CP060394">
    <property type="protein sequence ID" value="QNI31923.1"/>
    <property type="molecule type" value="Genomic_DNA"/>
</dbReference>
<dbReference type="GO" id="GO:0051539">
    <property type="term" value="F:4 iron, 4 sulfur cluster binding"/>
    <property type="evidence" value="ECO:0007669"/>
    <property type="project" value="UniProtKB-KW"/>
</dbReference>
<dbReference type="PROSITE" id="PS51918">
    <property type="entry name" value="RADICAL_SAM"/>
    <property type="match status" value="1"/>
</dbReference>
<keyword evidence="5" id="KW-0949">S-adenosyl-L-methionine</keyword>
<dbReference type="PROSITE" id="PS51449">
    <property type="entry name" value="MTTASE_N"/>
    <property type="match status" value="1"/>
</dbReference>
<dbReference type="GO" id="GO:0006400">
    <property type="term" value="P:tRNA modification"/>
    <property type="evidence" value="ECO:0007669"/>
    <property type="project" value="InterPro"/>
</dbReference>
<evidence type="ECO:0000256" key="6">
    <source>
        <dbReference type="ARBA" id="ARBA00022723"/>
    </source>
</evidence>
<dbReference type="AlphaFoldDB" id="A0A7G8BHA3"/>
<dbReference type="InterPro" id="IPR006467">
    <property type="entry name" value="MiaB-like_bact"/>
</dbReference>
<dbReference type="GO" id="GO:0046872">
    <property type="term" value="F:metal ion binding"/>
    <property type="evidence" value="ECO:0007669"/>
    <property type="project" value="UniProtKB-KW"/>
</dbReference>
<evidence type="ECO:0000259" key="10">
    <source>
        <dbReference type="PROSITE" id="PS51918"/>
    </source>
</evidence>
<dbReference type="KEGG" id="adin:H7849_23325"/>
<dbReference type="PANTHER" id="PTHR43837:SF1">
    <property type="entry name" value="RIBOSOMAL PROTEIN US12 METHYLTHIOTRANSFERASE RIMO"/>
    <property type="match status" value="1"/>
</dbReference>
<dbReference type="InterPro" id="IPR007197">
    <property type="entry name" value="rSAM"/>
</dbReference>
<evidence type="ECO:0000256" key="5">
    <source>
        <dbReference type="ARBA" id="ARBA00022691"/>
    </source>
</evidence>
<evidence type="ECO:0000256" key="1">
    <source>
        <dbReference type="ARBA" id="ARBA00001966"/>
    </source>
</evidence>
<evidence type="ECO:0000259" key="9">
    <source>
        <dbReference type="PROSITE" id="PS51449"/>
    </source>
</evidence>
<proteinExistence type="predicted"/>
<accession>A0A7G8BHA3</accession>
<evidence type="ECO:0000256" key="4">
    <source>
        <dbReference type="ARBA" id="ARBA00022679"/>
    </source>
</evidence>
<keyword evidence="8" id="KW-0411">Iron-sulfur</keyword>
<dbReference type="SFLD" id="SFLDG01082">
    <property type="entry name" value="B12-binding_domain_containing"/>
    <property type="match status" value="1"/>
</dbReference>
<evidence type="ECO:0000256" key="8">
    <source>
        <dbReference type="ARBA" id="ARBA00023014"/>
    </source>
</evidence>
<dbReference type="Gene3D" id="3.40.50.12160">
    <property type="entry name" value="Methylthiotransferase, N-terminal domain"/>
    <property type="match status" value="1"/>
</dbReference>
<dbReference type="InterPro" id="IPR005840">
    <property type="entry name" value="Ribosomal_uS12_MeSTrfase_RimO"/>
</dbReference>
<dbReference type="PROSITE" id="PS01278">
    <property type="entry name" value="MTTASE_RADICAL"/>
    <property type="match status" value="1"/>
</dbReference>
<dbReference type="NCBIfam" id="TIGR01579">
    <property type="entry name" value="MiaB-like-C"/>
    <property type="match status" value="1"/>
</dbReference>
<dbReference type="PANTHER" id="PTHR43837">
    <property type="entry name" value="RIBOSOMAL PROTEIN S12 METHYLTHIOTRANSFERASE RIMO"/>
    <property type="match status" value="1"/>
</dbReference>
<dbReference type="InterPro" id="IPR038135">
    <property type="entry name" value="Methylthiotransferase_N_sf"/>
</dbReference>
<evidence type="ECO:0000313" key="11">
    <source>
        <dbReference type="EMBL" id="QNI31923.1"/>
    </source>
</evidence>
<keyword evidence="4 11" id="KW-0808">Transferase</keyword>
<protein>
    <submittedName>
        <fullName evidence="11">tRNA (N(6)-L-threonylcarbamoyladenosine(37)-C(2))-methylthiotransferase MtaB</fullName>
    </submittedName>
</protein>
<keyword evidence="2" id="KW-0004">4Fe-4S</keyword>
<dbReference type="InterPro" id="IPR006638">
    <property type="entry name" value="Elp3/MiaA/NifB-like_rSAM"/>
</dbReference>